<gene>
    <name evidence="2" type="ORF">AVDCRST_MAG69-1384</name>
</gene>
<keyword evidence="1" id="KW-0175">Coiled coil</keyword>
<protein>
    <submittedName>
        <fullName evidence="2">Uncharacterized protein</fullName>
    </submittedName>
</protein>
<dbReference type="EMBL" id="CADCVP010000149">
    <property type="protein sequence ID" value="CAA9491679.1"/>
    <property type="molecule type" value="Genomic_DNA"/>
</dbReference>
<evidence type="ECO:0000313" key="2">
    <source>
        <dbReference type="EMBL" id="CAA9491679.1"/>
    </source>
</evidence>
<evidence type="ECO:0000256" key="1">
    <source>
        <dbReference type="SAM" id="Coils"/>
    </source>
</evidence>
<sequence>MDAGGAGIRSPDRPLREDLVLELERFAWAAPDRLEVVGRFTGLRNGRYDQPILVVHGADGAHRLPAAGEPPVEGAVWHAEFAWREAPVAFAVAELHLGPGVVLELPAPSAEVESRPVLWSRRSRPHHRVAARAAPEASPERLNAELRKMSDLISDLGAAVLRTQEREQTEKEAIEARLREASAQVAASGSEIDRLREALEQSESARNRAEADALRRIESLRAELETARRDAEISAAQARAAKAEAEAGLAVVSRIREVLGHER</sequence>
<organism evidence="2">
    <name type="scientific">uncultured Solirubrobacteraceae bacterium</name>
    <dbReference type="NCBI Taxonomy" id="1162706"/>
    <lineage>
        <taxon>Bacteria</taxon>
        <taxon>Bacillati</taxon>
        <taxon>Actinomycetota</taxon>
        <taxon>Thermoleophilia</taxon>
        <taxon>Solirubrobacterales</taxon>
        <taxon>Solirubrobacteraceae</taxon>
        <taxon>environmental samples</taxon>
    </lineage>
</organism>
<accession>A0A6J4SHC4</accession>
<name>A0A6J4SHC4_9ACTN</name>
<feature type="coiled-coil region" evidence="1">
    <location>
        <begin position="164"/>
        <end position="244"/>
    </location>
</feature>
<reference evidence="2" key="1">
    <citation type="submission" date="2020-02" db="EMBL/GenBank/DDBJ databases">
        <authorList>
            <person name="Meier V. D."/>
        </authorList>
    </citation>
    <scope>NUCLEOTIDE SEQUENCE</scope>
    <source>
        <strain evidence="2">AVDCRST_MAG69</strain>
    </source>
</reference>
<dbReference type="AlphaFoldDB" id="A0A6J4SHC4"/>
<proteinExistence type="predicted"/>